<dbReference type="InterPro" id="IPR013154">
    <property type="entry name" value="ADH-like_N"/>
</dbReference>
<feature type="domain" description="Enoyl reductase (ER)" evidence="5">
    <location>
        <begin position="62"/>
        <end position="382"/>
    </location>
</feature>
<evidence type="ECO:0000313" key="7">
    <source>
        <dbReference type="Proteomes" id="UP001182556"/>
    </source>
</evidence>
<accession>A0AAD9L633</accession>
<organism evidence="6 7">
    <name type="scientific">Papiliotrema laurentii</name>
    <name type="common">Cryptococcus laurentii</name>
    <dbReference type="NCBI Taxonomy" id="5418"/>
    <lineage>
        <taxon>Eukaryota</taxon>
        <taxon>Fungi</taxon>
        <taxon>Dikarya</taxon>
        <taxon>Basidiomycota</taxon>
        <taxon>Agaricomycotina</taxon>
        <taxon>Tremellomycetes</taxon>
        <taxon>Tremellales</taxon>
        <taxon>Rhynchogastremaceae</taxon>
        <taxon>Papiliotrema</taxon>
    </lineage>
</organism>
<dbReference type="Pfam" id="PF08240">
    <property type="entry name" value="ADH_N"/>
    <property type="match status" value="1"/>
</dbReference>
<dbReference type="FunFam" id="3.40.50.720:FF:000053">
    <property type="entry name" value="Quinone oxidoreductase 1"/>
    <property type="match status" value="1"/>
</dbReference>
<dbReference type="GO" id="GO:0005829">
    <property type="term" value="C:cytosol"/>
    <property type="evidence" value="ECO:0007669"/>
    <property type="project" value="TreeGrafter"/>
</dbReference>
<dbReference type="InterPro" id="IPR036291">
    <property type="entry name" value="NAD(P)-bd_dom_sf"/>
</dbReference>
<evidence type="ECO:0000313" key="6">
    <source>
        <dbReference type="EMBL" id="KAK1924668.1"/>
    </source>
</evidence>
<gene>
    <name evidence="6" type="ORF">DB88DRAFT_486367</name>
</gene>
<dbReference type="GO" id="GO:0070402">
    <property type="term" value="F:NADPH binding"/>
    <property type="evidence" value="ECO:0007669"/>
    <property type="project" value="TreeGrafter"/>
</dbReference>
<dbReference type="SMART" id="SM00829">
    <property type="entry name" value="PKS_ER"/>
    <property type="match status" value="1"/>
</dbReference>
<dbReference type="GO" id="GO:0035925">
    <property type="term" value="F:mRNA 3'-UTR AU-rich region binding"/>
    <property type="evidence" value="ECO:0007669"/>
    <property type="project" value="TreeGrafter"/>
</dbReference>
<dbReference type="Pfam" id="PF00107">
    <property type="entry name" value="ADH_zinc_N"/>
    <property type="match status" value="1"/>
</dbReference>
<dbReference type="PANTHER" id="PTHR48106">
    <property type="entry name" value="QUINONE OXIDOREDUCTASE PIG3-RELATED"/>
    <property type="match status" value="1"/>
</dbReference>
<comment type="caution">
    <text evidence="6">The sequence shown here is derived from an EMBL/GenBank/DDBJ whole genome shotgun (WGS) entry which is preliminary data.</text>
</comment>
<proteinExistence type="predicted"/>
<dbReference type="InterPro" id="IPR047618">
    <property type="entry name" value="QOR-like"/>
</dbReference>
<dbReference type="SUPFAM" id="SSF51735">
    <property type="entry name" value="NAD(P)-binding Rossmann-fold domains"/>
    <property type="match status" value="1"/>
</dbReference>
<keyword evidence="1" id="KW-0521">NADP</keyword>
<name>A0AAD9L633_PAPLA</name>
<evidence type="ECO:0000256" key="4">
    <source>
        <dbReference type="ARBA" id="ARBA00070796"/>
    </source>
</evidence>
<evidence type="ECO:0000259" key="5">
    <source>
        <dbReference type="SMART" id="SM00829"/>
    </source>
</evidence>
<dbReference type="CDD" id="cd05286">
    <property type="entry name" value="QOR2"/>
    <property type="match status" value="1"/>
</dbReference>
<evidence type="ECO:0000256" key="3">
    <source>
        <dbReference type="ARBA" id="ARBA00043088"/>
    </source>
</evidence>
<dbReference type="InterPro" id="IPR011032">
    <property type="entry name" value="GroES-like_sf"/>
</dbReference>
<dbReference type="Gene3D" id="3.40.50.720">
    <property type="entry name" value="NAD(P)-binding Rossmann-like Domain"/>
    <property type="match status" value="1"/>
</dbReference>
<keyword evidence="7" id="KW-1185">Reference proteome</keyword>
<dbReference type="EMBL" id="JAODAN010000004">
    <property type="protein sequence ID" value="KAK1924668.1"/>
    <property type="molecule type" value="Genomic_DNA"/>
</dbReference>
<dbReference type="Proteomes" id="UP001182556">
    <property type="component" value="Unassembled WGS sequence"/>
</dbReference>
<sequence length="385" mass="41422">MFTRSSRSIVNSLKYPIRTVPLIPRPFAVHIHHHNYNYNYSRAMSSVQIPKTQKAIRVHKNGGPEVNVLDEIPVPTPGDNEVLIKVEWTGVNFIDNYFRNGLYPKPLPYIVGQDAVGTLVSLPSNYTPPANTSLPPLKVGAKVLTTVGNSHAEYVVAPVSKVAPLPEGIDEKDAVGLTTTAFTAIGLVEDSYKVKKGDWVLVRAASGGVGTLLVQLAAHAGANVIGTVSSEAKVDLAKQNGAHHVLLTSTPAKENNAKILELTGGLGVHVVYDGVGKDTWEENFEVIRRKGTIVTFGNASGPPPEFSPLKLSAKSLKVTRPTLHSQIATQEEFVDAAEKIFDAYQKGALKITIHKVYGFSAEEVAQAQTDIASRSTIGKLVIKVA</sequence>
<dbReference type="InterPro" id="IPR013149">
    <property type="entry name" value="ADH-like_C"/>
</dbReference>
<dbReference type="Gene3D" id="3.90.180.10">
    <property type="entry name" value="Medium-chain alcohol dehydrogenases, catalytic domain"/>
    <property type="match status" value="1"/>
</dbReference>
<dbReference type="InterPro" id="IPR020843">
    <property type="entry name" value="ER"/>
</dbReference>
<dbReference type="SUPFAM" id="SSF50129">
    <property type="entry name" value="GroES-like"/>
    <property type="match status" value="1"/>
</dbReference>
<dbReference type="PANTHER" id="PTHR48106:SF13">
    <property type="entry name" value="QUINONE OXIDOREDUCTASE-RELATED"/>
    <property type="match status" value="1"/>
</dbReference>
<keyword evidence="2" id="KW-0560">Oxidoreductase</keyword>
<protein>
    <recommendedName>
        <fullName evidence="4">Probable quinone oxidoreductase</fullName>
    </recommendedName>
    <alternativeName>
        <fullName evidence="3">NADPH:quinone reductase</fullName>
    </alternativeName>
</protein>
<evidence type="ECO:0000256" key="2">
    <source>
        <dbReference type="ARBA" id="ARBA00023002"/>
    </source>
</evidence>
<evidence type="ECO:0000256" key="1">
    <source>
        <dbReference type="ARBA" id="ARBA00022857"/>
    </source>
</evidence>
<dbReference type="GO" id="GO:0003960">
    <property type="term" value="F:quinone reductase (NADPH) activity"/>
    <property type="evidence" value="ECO:0007669"/>
    <property type="project" value="InterPro"/>
</dbReference>
<dbReference type="AlphaFoldDB" id="A0AAD9L633"/>
<reference evidence="6" key="1">
    <citation type="submission" date="2023-02" db="EMBL/GenBank/DDBJ databases">
        <title>Identification and recombinant expression of a fungal hydrolase from Papiliotrema laurentii that hydrolyzes apple cutin and clears colloidal polyester polyurethane.</title>
        <authorList>
            <consortium name="DOE Joint Genome Institute"/>
            <person name="Roman V.A."/>
            <person name="Bojanowski C."/>
            <person name="Crable B.R."/>
            <person name="Wagner D.N."/>
            <person name="Hung C.S."/>
            <person name="Nadeau L.J."/>
            <person name="Schratz L."/>
            <person name="Haridas S."/>
            <person name="Pangilinan J."/>
            <person name="Lipzen A."/>
            <person name="Na H."/>
            <person name="Yan M."/>
            <person name="Ng V."/>
            <person name="Grigoriev I.V."/>
            <person name="Spatafora J.W."/>
            <person name="Barlow D."/>
            <person name="Biffinger J."/>
            <person name="Kelley-Loughnane N."/>
            <person name="Varaljay V.A."/>
            <person name="Crookes-Goodson W.J."/>
        </authorList>
    </citation>
    <scope>NUCLEOTIDE SEQUENCE</scope>
    <source>
        <strain evidence="6">5307AH</strain>
    </source>
</reference>